<gene>
    <name evidence="2" type="ORF">Pm5461_136</name>
</gene>
<accession>A0A0G2SSQ0</accession>
<name>A0A0G2SSQ0_9CAUD</name>
<evidence type="ECO:0000313" key="3">
    <source>
        <dbReference type="Proteomes" id="UP000202749"/>
    </source>
</evidence>
<keyword evidence="3" id="KW-1185">Reference proteome</keyword>
<evidence type="ECO:0000259" key="1">
    <source>
        <dbReference type="PROSITE" id="PS50853"/>
    </source>
</evidence>
<dbReference type="OrthoDB" id="54at10239"/>
<protein>
    <submittedName>
        <fullName evidence="2">Baseplate wedge subunit</fullName>
    </submittedName>
</protein>
<dbReference type="Pfam" id="PF21428">
    <property type="entry name" value="Gp7_helical"/>
    <property type="match status" value="1"/>
</dbReference>
<dbReference type="CDD" id="cd00063">
    <property type="entry name" value="FN3"/>
    <property type="match status" value="1"/>
</dbReference>
<dbReference type="EMBL" id="KP890823">
    <property type="protein sequence ID" value="AKA62002.1"/>
    <property type="molecule type" value="Genomic_DNA"/>
</dbReference>
<evidence type="ECO:0000313" key="2">
    <source>
        <dbReference type="EMBL" id="AKA62002.1"/>
    </source>
</evidence>
<dbReference type="Pfam" id="PF21427">
    <property type="entry name" value="Gp7_5th"/>
    <property type="match status" value="1"/>
</dbReference>
<dbReference type="PROSITE" id="PS50853">
    <property type="entry name" value="FN3"/>
    <property type="match status" value="1"/>
</dbReference>
<dbReference type="InterPro" id="IPR048810">
    <property type="entry name" value="Gp7_helical"/>
</dbReference>
<dbReference type="SUPFAM" id="SSF49265">
    <property type="entry name" value="Fibronectin type III"/>
    <property type="match status" value="1"/>
</dbReference>
<sequence length="1035" mass="120862">MKAPKVTSLRIIKLSANQVHIKWDPVGSNFYYFVELAESRNDGTKVPLDKLQWQNLGYSSDNDRFISIGIIPNTHYLIRVSVRAKGFEQSDWAYTEEFLTFKSNAYSFDHMKEFTLSEQFIKEKFVKNNSNYINFNTDQLLASLMTEDFQFTPKYNDVSQISNKILKEANFHEIQGTPEGITRVCSDINRVMPAEMDGVLYLFERFQNVVKVSNDKGQTWKYYKALDDRVGNPVSKTCIYQSDTTSYVLGYDRVFYGRRSSDVRWSDDQHRFSETDLTFAKIGDTLHLGFDVEVFGTLSFLPGNVSRFAEAIASNNDFLYVAAKNNLRFLDLHNADVDMDEGSISYGKKLFDEKSIKITDNENIVVKKMDVLNGELYILVTGEVKKYFMDPTKPENVIDSKDKGVYKLVDDKLVRVFGNTEEERRKIEHEYTNMSTDGKELFISYANFKYTEYTKDDKLENGIKYIKTESGLSDKHYHMGSIRTSDGETWKPYYMSYYAEPWFTWMNRTKTRVWINNDNRPVVIYPSKTYTKIIDTVGPTGEDRVVKEVWDKGHGTFYCKNIFFEGFKQYSGGVLIHKSSGEIVGYYEYNYRVRDNAKIIWIPKLICLQATLQNQEHPEIWEPKHNKGEKDPDLRPLLNTMIPDSYLLQNSNFEKFCEYYLQFLSDGKNTHYNKLLNLIRNKYPRETDSVEYLWSEINKRNIYLDKEKRDQVIRFFESRKSDFYSTKGTEASYKFLFKLLYNEDVEIEIESNSGLEYDIVVYSDNINEDIVGRTIYTPTGRCNVTYIEREYAKGKLQWRMTIHNMIGRFLVGQNILGERSDFKGQIIQGIKGKEILSNKEDLANRSRSYYVMKIKSKLPTSRYSSDVLRFVHPVGFGFIGITLLTMFINSGLSLKHSETIINKLITYRYDSGYPSIWPDRVAILKNDIIELDPITGEALYTLHPKAGEDFDIPDDYDKNEGFIGPEKPYTNMEEYLKNVPPSKRRHKYSPLFDQSGLTYSIFRDMTNLLIQSDKYRYKDNINNPRDPEKPSQEKV</sequence>
<dbReference type="GeneID" id="26622939"/>
<dbReference type="InterPro" id="IPR036116">
    <property type="entry name" value="FN3_sf"/>
</dbReference>
<dbReference type="Pfam" id="PF21456">
    <property type="entry name" value="Gp7_6th"/>
    <property type="match status" value="1"/>
</dbReference>
<dbReference type="KEGG" id="vg:26622939"/>
<feature type="domain" description="Fibronectin type-III" evidence="1">
    <location>
        <begin position="5"/>
        <end position="103"/>
    </location>
</feature>
<dbReference type="RefSeq" id="YP_009195558.1">
    <property type="nucleotide sequence ID" value="NC_028762.1"/>
</dbReference>
<reference evidence="2 3" key="1">
    <citation type="submission" date="2015-03" db="EMBL/GenBank/DDBJ databases">
        <authorList>
            <person name="Melo L.D.R."/>
            <person name="Veiga P."/>
            <person name="Cerca N."/>
            <person name="Kropinski A.M."/>
            <person name="Azeredo J."/>
            <person name="Almeida C."/>
            <person name="Sillankorva S."/>
        </authorList>
    </citation>
    <scope>NUCLEOTIDE SEQUENCE [LARGE SCALE GENOMIC DNA]</scope>
</reference>
<dbReference type="InterPro" id="IPR048812">
    <property type="entry name" value="Gp7_dom_VI"/>
</dbReference>
<dbReference type="Proteomes" id="UP000202749">
    <property type="component" value="Segment"/>
</dbReference>
<dbReference type="InterPro" id="IPR003961">
    <property type="entry name" value="FN3_dom"/>
</dbReference>
<proteinExistence type="predicted"/>
<dbReference type="InterPro" id="IPR048811">
    <property type="entry name" value="Gp7_dom_V"/>
</dbReference>
<organism evidence="2 3">
    <name type="scientific">Proteus phage vB_PmiM_Pm5461</name>
    <dbReference type="NCBI Taxonomy" id="1636250"/>
    <lineage>
        <taxon>Viruses</taxon>
        <taxon>Duplodnaviria</taxon>
        <taxon>Heunggongvirae</taxon>
        <taxon>Uroviricota</taxon>
        <taxon>Caudoviricetes</taxon>
        <taxon>Pantevenvirales</taxon>
        <taxon>Straboviridae</taxon>
        <taxon>Bragavirus</taxon>
        <taxon>Bragavirus pm5461</taxon>
    </lineage>
</organism>